<name>A0A292ZD18_SPHSA</name>
<dbReference type="RefSeq" id="WP_162195972.1">
    <property type="nucleotide sequence ID" value="NZ_BATN01000012.1"/>
</dbReference>
<dbReference type="Proteomes" id="UP000221538">
    <property type="component" value="Unassembled WGS sequence"/>
</dbReference>
<dbReference type="KEGG" id="sbar:H5V43_08745"/>
<evidence type="ECO:0000313" key="2">
    <source>
        <dbReference type="EMBL" id="QOT70265.1"/>
    </source>
</evidence>
<dbReference type="EMBL" id="CP060035">
    <property type="protein sequence ID" value="QOT70265.1"/>
    <property type="molecule type" value="Genomic_DNA"/>
</dbReference>
<evidence type="ECO:0000313" key="4">
    <source>
        <dbReference type="Proteomes" id="UP000593663"/>
    </source>
</evidence>
<sequence>MSQFDYLDRRRKAELNHADLAICPVERTRHEEQARAYAKIISVLRREEEEATSRHR</sequence>
<reference evidence="1" key="4">
    <citation type="submission" date="2017-10" db="EMBL/GenBank/DDBJ databases">
        <authorList>
            <person name="Banno H."/>
            <person name="Chua N.-H."/>
        </authorList>
    </citation>
    <scope>NUCLEOTIDE SEQUENCE</scope>
    <source>
        <strain evidence="1">OMI</strain>
    </source>
</reference>
<protein>
    <submittedName>
        <fullName evidence="1">Uncharacterized protein</fullName>
    </submittedName>
</protein>
<dbReference type="AlphaFoldDB" id="A0A292ZD18"/>
<accession>A0A292ZD18</accession>
<proteinExistence type="predicted"/>
<evidence type="ECO:0000313" key="3">
    <source>
        <dbReference type="Proteomes" id="UP000221538"/>
    </source>
</evidence>
<reference evidence="1" key="3">
    <citation type="submission" date="2017-10" db="EMBL/GenBank/DDBJ databases">
        <title>Bioaugmenting a lab-scale membrane bioreactor with Sphingobium fuliginis OMI to degrade 4-tert-butylphenol.</title>
        <authorList>
            <person name="Takada K."/>
            <person name="Shiba T."/>
            <person name="Soda S."/>
            <person name="Inoue D."/>
            <person name="Miyake M."/>
            <person name="Eguchi M."/>
            <person name="Ike M."/>
        </authorList>
    </citation>
    <scope>NUCLEOTIDE SEQUENCE</scope>
    <source>
        <strain evidence="1">OMI</strain>
    </source>
</reference>
<dbReference type="Proteomes" id="UP000593663">
    <property type="component" value="Chromosome 1"/>
</dbReference>
<evidence type="ECO:0000313" key="1">
    <source>
        <dbReference type="EMBL" id="GAY20739.1"/>
    </source>
</evidence>
<reference evidence="1 3" key="1">
    <citation type="journal article" date="2013" name="Biodegradation">
        <title>Occurrence of 4-tert-butylphenol (4-t-BP) biodegradation in an aquatic sample caused by the presence of Spirodela polyrrhiza and isolation of a 4-t-BP-utilizing bacterium.</title>
        <authorList>
            <person name="Ogata Y."/>
            <person name="Toyama T."/>
            <person name="Yu N."/>
            <person name="Wang X."/>
            <person name="Sei K."/>
            <person name="Ike M."/>
        </authorList>
    </citation>
    <scope>NUCLEOTIDE SEQUENCE [LARGE SCALE GENOMIC DNA]</scope>
    <source>
        <strain evidence="1 3">OMI</strain>
    </source>
</reference>
<organism evidence="1 3">
    <name type="scientific">Sphingobium fuliginis (strain ATCC 27551)</name>
    <dbReference type="NCBI Taxonomy" id="336203"/>
    <lineage>
        <taxon>Bacteria</taxon>
        <taxon>Pseudomonadati</taxon>
        <taxon>Pseudomonadota</taxon>
        <taxon>Alphaproteobacteria</taxon>
        <taxon>Sphingomonadales</taxon>
        <taxon>Sphingomonadaceae</taxon>
        <taxon>Sphingobium</taxon>
    </lineage>
</organism>
<dbReference type="EMBL" id="BEWI01000031">
    <property type="protein sequence ID" value="GAY20739.1"/>
    <property type="molecule type" value="Genomic_DNA"/>
</dbReference>
<reference evidence="2" key="6">
    <citation type="journal article" date="2021" name="Microbiol. Resour. Announc.">
        <title>Complete Genome Sequence of Sphingobium barthaii KK22, a High-Molecular-Weight Polycyclic Aromatic Hydrocarbon-Degrading Soil Bacterium.</title>
        <authorList>
            <person name="Mori J.F."/>
            <person name="Kanaly R.A."/>
        </authorList>
    </citation>
    <scope>NUCLEOTIDE SEQUENCE</scope>
    <source>
        <strain evidence="2">KK22</strain>
    </source>
</reference>
<gene>
    <name evidence="2" type="ORF">H5V43_08745</name>
    <name evidence="1" type="ORF">SFOMI_1269</name>
</gene>
<reference evidence="4" key="5">
    <citation type="submission" date="2020-08" db="EMBL/GenBank/DDBJ databases">
        <title>Complete genome sequence of Sphingobium barthaii strain KK22, a high-molecular-weight polycyclic aromatic hydrocarbon-degrading soil bacterium.</title>
        <authorList>
            <person name="Mori J.F."/>
            <person name="Kanaly R.A."/>
        </authorList>
    </citation>
    <scope>NUCLEOTIDE SEQUENCE [LARGE SCALE GENOMIC DNA]</scope>
    <source>
        <strain evidence="4">KK22</strain>
    </source>
</reference>
<reference evidence="1 3" key="2">
    <citation type="journal article" date="2013" name="Environ. Sci. Technol.">
        <title>The 4-tert-butylphenol-utilizing bacterium Sphingobium fuliginis OMI can degrade bisphenols via phenolic ring hydroxylation and meta-cleavage pathway.</title>
        <authorList>
            <person name="Ogata Y."/>
            <person name="Goda S."/>
            <person name="Toyama T."/>
            <person name="Sei K."/>
            <person name="Ike M."/>
        </authorList>
    </citation>
    <scope>NUCLEOTIDE SEQUENCE [LARGE SCALE GENOMIC DNA]</scope>
    <source>
        <strain evidence="1 3">OMI</strain>
    </source>
</reference>